<dbReference type="Pfam" id="PF00072">
    <property type="entry name" value="Response_reg"/>
    <property type="match status" value="1"/>
</dbReference>
<dbReference type="InterPro" id="IPR011006">
    <property type="entry name" value="CheY-like_superfamily"/>
</dbReference>
<comment type="caution">
    <text evidence="8">The sequence shown here is derived from an EMBL/GenBank/DDBJ whole genome shotgun (WGS) entry which is preliminary data.</text>
</comment>
<keyword evidence="4" id="KW-0902">Two-component regulatory system</keyword>
<dbReference type="Gene3D" id="1.10.287.130">
    <property type="match status" value="1"/>
</dbReference>
<dbReference type="SMART" id="SM00387">
    <property type="entry name" value="HATPase_c"/>
    <property type="match status" value="1"/>
</dbReference>
<feature type="modified residue" description="4-aspartylphosphate" evidence="5">
    <location>
        <position position="617"/>
    </location>
</feature>
<comment type="catalytic activity">
    <reaction evidence="1">
        <text>ATP + protein L-histidine = ADP + protein N-phospho-L-histidine.</text>
        <dbReference type="EC" id="2.7.13.3"/>
    </reaction>
</comment>
<dbReference type="PRINTS" id="PR00344">
    <property type="entry name" value="BCTRLSENSOR"/>
</dbReference>
<dbReference type="RefSeq" id="WP_220750134.1">
    <property type="nucleotide sequence ID" value="NZ_BPFH01000007.1"/>
</dbReference>
<dbReference type="Gene3D" id="3.40.50.2300">
    <property type="match status" value="1"/>
</dbReference>
<evidence type="ECO:0000256" key="1">
    <source>
        <dbReference type="ARBA" id="ARBA00000085"/>
    </source>
</evidence>
<dbReference type="EMBL" id="BPFH01000007">
    <property type="protein sequence ID" value="GIT96631.1"/>
    <property type="molecule type" value="Genomic_DNA"/>
</dbReference>
<dbReference type="InterPro" id="IPR003661">
    <property type="entry name" value="HisK_dim/P_dom"/>
</dbReference>
<feature type="domain" description="Response regulatory" evidence="7">
    <location>
        <begin position="568"/>
        <end position="687"/>
    </location>
</feature>
<evidence type="ECO:0000256" key="5">
    <source>
        <dbReference type="PROSITE-ProRule" id="PRU00169"/>
    </source>
</evidence>
<dbReference type="InterPro" id="IPR004358">
    <property type="entry name" value="Sig_transdc_His_kin-like_C"/>
</dbReference>
<dbReference type="PROSITE" id="PS50110">
    <property type="entry name" value="RESPONSE_REGULATORY"/>
    <property type="match status" value="1"/>
</dbReference>
<dbReference type="EC" id="2.7.13.3" evidence="2"/>
<evidence type="ECO:0000313" key="8">
    <source>
        <dbReference type="EMBL" id="GIT96631.1"/>
    </source>
</evidence>
<name>A0ABQ4NQL2_9RHOB</name>
<dbReference type="SUPFAM" id="SSF55874">
    <property type="entry name" value="ATPase domain of HSP90 chaperone/DNA topoisomerase II/histidine kinase"/>
    <property type="match status" value="1"/>
</dbReference>
<dbReference type="PANTHER" id="PTHR45339:SF1">
    <property type="entry name" value="HYBRID SIGNAL TRANSDUCTION HISTIDINE KINASE J"/>
    <property type="match status" value="1"/>
</dbReference>
<keyword evidence="3 5" id="KW-0597">Phosphoprotein</keyword>
<dbReference type="InterPro" id="IPR036097">
    <property type="entry name" value="HisK_dim/P_sf"/>
</dbReference>
<dbReference type="Gene3D" id="3.30.450.20">
    <property type="entry name" value="PAS domain"/>
    <property type="match status" value="1"/>
</dbReference>
<evidence type="ECO:0000256" key="4">
    <source>
        <dbReference type="ARBA" id="ARBA00023012"/>
    </source>
</evidence>
<dbReference type="InterPro" id="IPR035965">
    <property type="entry name" value="PAS-like_dom_sf"/>
</dbReference>
<dbReference type="InterPro" id="IPR036890">
    <property type="entry name" value="HATPase_C_sf"/>
</dbReference>
<dbReference type="Pfam" id="PF00512">
    <property type="entry name" value="HisKA"/>
    <property type="match status" value="1"/>
</dbReference>
<dbReference type="CDD" id="cd17546">
    <property type="entry name" value="REC_hyHK_CKI1_RcsC-like"/>
    <property type="match status" value="1"/>
</dbReference>
<protein>
    <recommendedName>
        <fullName evidence="2">histidine kinase</fullName>
        <ecNumber evidence="2">2.7.13.3</ecNumber>
    </recommendedName>
</protein>
<evidence type="ECO:0000259" key="6">
    <source>
        <dbReference type="PROSITE" id="PS50109"/>
    </source>
</evidence>
<organism evidence="8 9">
    <name type="scientific">Jannaschia pagri</name>
    <dbReference type="NCBI Taxonomy" id="2829797"/>
    <lineage>
        <taxon>Bacteria</taxon>
        <taxon>Pseudomonadati</taxon>
        <taxon>Pseudomonadota</taxon>
        <taxon>Alphaproteobacteria</taxon>
        <taxon>Rhodobacterales</taxon>
        <taxon>Roseobacteraceae</taxon>
        <taxon>Jannaschia</taxon>
    </lineage>
</organism>
<dbReference type="Proteomes" id="UP000786693">
    <property type="component" value="Unassembled WGS sequence"/>
</dbReference>
<dbReference type="SUPFAM" id="SSF52172">
    <property type="entry name" value="CheY-like"/>
    <property type="match status" value="1"/>
</dbReference>
<sequence length="695" mass="74115">MDGSPPDNLYLQERRRRLAAERTLDRTRHELSRAHSALVANADRLSLRYLSERETNVRLTDRQKQVMAERKEAAEKADRARRRLWHALEAMRDGFALFDASGRLVAANTVYLNLFDAASEIGPGATAEDMFLAAAEEGAFAIEAEDPDEWVAAQLDRWQQDQIGMQVLQTFDGRSIRFQDRRAPDGDIVSLAIDISDVQAREDSLAAARESAEQMALAKQAFLARMSHEMRTPMNGVLGLSEMLCDQDLDPEAKEYVRTIRDSAEALLVIVNDTLDVSRLEAGHLDVRSEVFDLEAMLCDCLRLAGAGKPAEGLTVALDYPLDAPVDVIGDGGRIRQIVMNLVGNGLKFTDAGHVVVRVTLSPDGSGARLTLDVQDTGPGIPVDQRAAVFEAFSQVEDGRPQKEGTGLGLTISKGLAERLGGDVAIVDGQEQGACFRLTLPLGLTAPWPDPVDPLGATLCVPAGTGIQGDVLAQRLSAAGQVVTRAGQGAELTVLPVGDGIQTPPPTDGAVIALGPAAAVPAGLSDRLHSVLPLPVRGTELRRAIADAASAQPTQIPPQTPVAPSKPRILIADDNATNRFLLERMLPTDQFELEVVEDGAQALAAYQATPPAIVLMDISMPIMDGFEATAAIKAHAAKVGGAKPQIIALTAHTGAEMTERLEAAGFVSHQTKPVRKDALLEAIGAVLDRTGGGPG</sequence>
<keyword evidence="9" id="KW-1185">Reference proteome</keyword>
<gene>
    <name evidence="8" type="ORF">JANAI62_32540</name>
</gene>
<dbReference type="SUPFAM" id="SSF55785">
    <property type="entry name" value="PYP-like sensor domain (PAS domain)"/>
    <property type="match status" value="1"/>
</dbReference>
<dbReference type="InterPro" id="IPR003594">
    <property type="entry name" value="HATPase_dom"/>
</dbReference>
<evidence type="ECO:0000259" key="7">
    <source>
        <dbReference type="PROSITE" id="PS50110"/>
    </source>
</evidence>
<reference evidence="8 9" key="1">
    <citation type="submission" date="2021-05" db="EMBL/GenBank/DDBJ databases">
        <title>Bacteria Genome sequencing.</title>
        <authorList>
            <person name="Takabe Y."/>
            <person name="Nakajima Y."/>
            <person name="Suzuki S."/>
            <person name="Shiozaki T."/>
        </authorList>
    </citation>
    <scope>NUCLEOTIDE SEQUENCE [LARGE SCALE GENOMIC DNA]</scope>
    <source>
        <strain evidence="8 9">AI_62</strain>
    </source>
</reference>
<dbReference type="Pfam" id="PF02518">
    <property type="entry name" value="HATPase_c"/>
    <property type="match status" value="1"/>
</dbReference>
<accession>A0ABQ4NQL2</accession>
<dbReference type="Gene3D" id="3.30.565.10">
    <property type="entry name" value="Histidine kinase-like ATPase, C-terminal domain"/>
    <property type="match status" value="1"/>
</dbReference>
<dbReference type="SMART" id="SM00448">
    <property type="entry name" value="REC"/>
    <property type="match status" value="1"/>
</dbReference>
<dbReference type="InterPro" id="IPR005467">
    <property type="entry name" value="His_kinase_dom"/>
</dbReference>
<dbReference type="InterPro" id="IPR001789">
    <property type="entry name" value="Sig_transdc_resp-reg_receiver"/>
</dbReference>
<feature type="domain" description="Histidine kinase" evidence="6">
    <location>
        <begin position="225"/>
        <end position="444"/>
    </location>
</feature>
<proteinExistence type="predicted"/>
<dbReference type="SUPFAM" id="SSF47384">
    <property type="entry name" value="Homodimeric domain of signal transducing histidine kinase"/>
    <property type="match status" value="1"/>
</dbReference>
<dbReference type="PROSITE" id="PS50109">
    <property type="entry name" value="HIS_KIN"/>
    <property type="match status" value="1"/>
</dbReference>
<dbReference type="Pfam" id="PF12860">
    <property type="entry name" value="PAS_7"/>
    <property type="match status" value="1"/>
</dbReference>
<evidence type="ECO:0000256" key="3">
    <source>
        <dbReference type="ARBA" id="ARBA00022553"/>
    </source>
</evidence>
<dbReference type="CDD" id="cd00082">
    <property type="entry name" value="HisKA"/>
    <property type="match status" value="1"/>
</dbReference>
<dbReference type="CDD" id="cd16922">
    <property type="entry name" value="HATPase_EvgS-ArcB-TorS-like"/>
    <property type="match status" value="1"/>
</dbReference>
<evidence type="ECO:0000256" key="2">
    <source>
        <dbReference type="ARBA" id="ARBA00012438"/>
    </source>
</evidence>
<dbReference type="PANTHER" id="PTHR45339">
    <property type="entry name" value="HYBRID SIGNAL TRANSDUCTION HISTIDINE KINASE J"/>
    <property type="match status" value="1"/>
</dbReference>
<dbReference type="SMART" id="SM00388">
    <property type="entry name" value="HisKA"/>
    <property type="match status" value="1"/>
</dbReference>
<evidence type="ECO:0000313" key="9">
    <source>
        <dbReference type="Proteomes" id="UP000786693"/>
    </source>
</evidence>